<dbReference type="STRING" id="1330018.A0A167N7X1"/>
<dbReference type="Gene3D" id="2.60.40.1760">
    <property type="entry name" value="glycosyl hydrolase (family 31)"/>
    <property type="match status" value="1"/>
</dbReference>
<dbReference type="CDD" id="cd06602">
    <property type="entry name" value="GH31_MGAM_SI_GAA"/>
    <property type="match status" value="1"/>
</dbReference>
<evidence type="ECO:0000259" key="7">
    <source>
        <dbReference type="Pfam" id="PF01055"/>
    </source>
</evidence>
<dbReference type="SUPFAM" id="SSF74650">
    <property type="entry name" value="Galactose mutarotase-like"/>
    <property type="match status" value="1"/>
</dbReference>
<evidence type="ECO:0000256" key="3">
    <source>
        <dbReference type="ARBA" id="ARBA00023180"/>
    </source>
</evidence>
<proteinExistence type="inferred from homology"/>
<dbReference type="SUPFAM" id="SSF51011">
    <property type="entry name" value="Glycosyl hydrolase domain"/>
    <property type="match status" value="1"/>
</dbReference>
<dbReference type="GO" id="GO:0030246">
    <property type="term" value="F:carbohydrate binding"/>
    <property type="evidence" value="ECO:0007669"/>
    <property type="project" value="InterPro"/>
</dbReference>
<dbReference type="SUPFAM" id="SSF51445">
    <property type="entry name" value="(Trans)glycosidases"/>
    <property type="match status" value="1"/>
</dbReference>
<evidence type="ECO:0000256" key="4">
    <source>
        <dbReference type="ARBA" id="ARBA00023295"/>
    </source>
</evidence>
<dbReference type="GO" id="GO:0004553">
    <property type="term" value="F:hydrolase activity, hydrolyzing O-glycosyl compounds"/>
    <property type="evidence" value="ECO:0007669"/>
    <property type="project" value="InterPro"/>
</dbReference>
<organism evidence="9 10">
    <name type="scientific">Calocera viscosa (strain TUFC12733)</name>
    <dbReference type="NCBI Taxonomy" id="1330018"/>
    <lineage>
        <taxon>Eukaryota</taxon>
        <taxon>Fungi</taxon>
        <taxon>Dikarya</taxon>
        <taxon>Basidiomycota</taxon>
        <taxon>Agaricomycotina</taxon>
        <taxon>Dacrymycetes</taxon>
        <taxon>Dacrymycetales</taxon>
        <taxon>Dacrymycetaceae</taxon>
        <taxon>Calocera</taxon>
    </lineage>
</organism>
<gene>
    <name evidence="9" type="ORF">CALVIDRAFT_545265</name>
</gene>
<dbReference type="InterPro" id="IPR017853">
    <property type="entry name" value="GH"/>
</dbReference>
<protein>
    <submittedName>
        <fullName evidence="9">Glycoside hydrolase family 31 protein</fullName>
    </submittedName>
</protein>
<dbReference type="PANTHER" id="PTHR22762">
    <property type="entry name" value="ALPHA-GLUCOSIDASE"/>
    <property type="match status" value="1"/>
</dbReference>
<accession>A0A167N7X1</accession>
<dbReference type="AlphaFoldDB" id="A0A167N7X1"/>
<comment type="similarity">
    <text evidence="1 5">Belongs to the glycosyl hydrolase 31 family.</text>
</comment>
<name>A0A167N7X1_CALVF</name>
<dbReference type="PROSITE" id="PS00129">
    <property type="entry name" value="GLYCOSYL_HYDROL_F31_1"/>
    <property type="match status" value="1"/>
</dbReference>
<keyword evidence="3" id="KW-0325">Glycoprotein</keyword>
<evidence type="ECO:0000313" key="9">
    <source>
        <dbReference type="EMBL" id="KZO97437.1"/>
    </source>
</evidence>
<dbReference type="PANTHER" id="PTHR22762:SF133">
    <property type="entry name" value="P-TYPE DOMAIN-CONTAINING PROTEIN"/>
    <property type="match status" value="1"/>
</dbReference>
<feature type="compositionally biased region" description="Low complexity" evidence="6">
    <location>
        <begin position="845"/>
        <end position="863"/>
    </location>
</feature>
<evidence type="ECO:0000256" key="2">
    <source>
        <dbReference type="ARBA" id="ARBA00022801"/>
    </source>
</evidence>
<sequence length="881" mass="96110">MLDPAPALTLPRLLLLTTLTLLLSFWLLAGIRPLGWTAPRFLQPETQGRRGGYSNDTSLCPGYNLTSVTTTSSGFTGTLSLAGPACQAYGTDVPSLSLSLTYLNTHTVRILISSPSDDFPIPDLLLPRLPPSSSEEDSKLTVKWTESPWGVSVWRKGEEEALPLFSTERRFLPAEPVPPIEGRDGSTALRAFNFVYEDQYVQVDTPLPPNANIYGLGEIISSSGFRRDPNNSIGTNWARDAADPVDQNEYGVHPFWLEHRQSPSSSSDEGWKSHGVFLASAAGADYLLRPGVMEWRLLRGPVELYVFAGPTAGEVLGQYAAVVGKPAMPPYWALGFHLCRWGYTTVNETQAQVTKMREAGIPLEAMWNDIDLYEAYRDFTTDGVSYPGEEMRAFIRGLEENGQHYVPIVDAAVAKVVNASDIYDPYTRGTELDVWLKNPDGSEYVGQVWPGYTVFPDWYAEHTQAWWTEALRNWSASGVEFSGIWLDMNEASSFCDGSCGSGIDISNTTPPFILPGLPGSPVTSFPEGYNSTLWGTSGNISVNGMLTYGTGRKRAPEGDEINVPPYTVHNAEGRLSVHALATNATHADGTLELVAHNLWGAMEEYATYNTLLEMFPGERPFIISRSTFAGVGKWTGHWLGDNFSLWEYMYLSIQGVLQFQFFMIPMVSAQDGFNGNTDEDLCNRWMQMAAFTPFYRNHNVRGAIPQEPYRWDSVANASRIAIAARYALLPYWYTLFANATLYGLPTVRPLWYEFPQEPELSGVDRQFMVGPSILVTPVLTPNANQVEGIFPGRGSVTCGSPGSVSATGGCTSNAMGALVVHASGAIGPGDGDGDGTVASSRPTALSSRMSSLAPSSLSSSSELSSIMSFCDGSTTMSSSDS</sequence>
<feature type="domain" description="Glycosyl hydrolase family 31 C-terminal" evidence="8">
    <location>
        <begin position="743"/>
        <end position="792"/>
    </location>
</feature>
<feature type="domain" description="Glycoside hydrolase family 31 TIM barrel" evidence="7">
    <location>
        <begin position="326"/>
        <end position="735"/>
    </location>
</feature>
<dbReference type="EMBL" id="KV417280">
    <property type="protein sequence ID" value="KZO97437.1"/>
    <property type="molecule type" value="Genomic_DNA"/>
</dbReference>
<dbReference type="InterPro" id="IPR013780">
    <property type="entry name" value="Glyco_hydro_b"/>
</dbReference>
<dbReference type="CDD" id="cd14752">
    <property type="entry name" value="GH31_N"/>
    <property type="match status" value="1"/>
</dbReference>
<evidence type="ECO:0000256" key="5">
    <source>
        <dbReference type="RuleBase" id="RU361185"/>
    </source>
</evidence>
<dbReference type="GO" id="GO:0005975">
    <property type="term" value="P:carbohydrate metabolic process"/>
    <property type="evidence" value="ECO:0007669"/>
    <property type="project" value="InterPro"/>
</dbReference>
<evidence type="ECO:0000256" key="1">
    <source>
        <dbReference type="ARBA" id="ARBA00007806"/>
    </source>
</evidence>
<keyword evidence="2 5" id="KW-0378">Hydrolase</keyword>
<evidence type="ECO:0000259" key="8">
    <source>
        <dbReference type="Pfam" id="PF21365"/>
    </source>
</evidence>
<keyword evidence="10" id="KW-1185">Reference proteome</keyword>
<dbReference type="Gene3D" id="2.60.40.1180">
    <property type="entry name" value="Golgi alpha-mannosidase II"/>
    <property type="match status" value="1"/>
</dbReference>
<dbReference type="InterPro" id="IPR000322">
    <property type="entry name" value="Glyco_hydro_31_TIM"/>
</dbReference>
<dbReference type="InterPro" id="IPR048395">
    <property type="entry name" value="Glyco_hydro_31_C"/>
</dbReference>
<dbReference type="Gene3D" id="3.20.20.80">
    <property type="entry name" value="Glycosidases"/>
    <property type="match status" value="2"/>
</dbReference>
<evidence type="ECO:0000313" key="10">
    <source>
        <dbReference type="Proteomes" id="UP000076738"/>
    </source>
</evidence>
<keyword evidence="4 5" id="KW-0326">Glycosidase</keyword>
<dbReference type="Pfam" id="PF21365">
    <property type="entry name" value="Glyco_hydro_31_3rd"/>
    <property type="match status" value="1"/>
</dbReference>
<reference evidence="9 10" key="1">
    <citation type="journal article" date="2016" name="Mol. Biol. Evol.">
        <title>Comparative Genomics of Early-Diverging Mushroom-Forming Fungi Provides Insights into the Origins of Lignocellulose Decay Capabilities.</title>
        <authorList>
            <person name="Nagy L.G."/>
            <person name="Riley R."/>
            <person name="Tritt A."/>
            <person name="Adam C."/>
            <person name="Daum C."/>
            <person name="Floudas D."/>
            <person name="Sun H."/>
            <person name="Yadav J.S."/>
            <person name="Pangilinan J."/>
            <person name="Larsson K.H."/>
            <person name="Matsuura K."/>
            <person name="Barry K."/>
            <person name="Labutti K."/>
            <person name="Kuo R."/>
            <person name="Ohm R.A."/>
            <person name="Bhattacharya S.S."/>
            <person name="Shirouzu T."/>
            <person name="Yoshinaga Y."/>
            <person name="Martin F.M."/>
            <person name="Grigoriev I.V."/>
            <person name="Hibbett D.S."/>
        </authorList>
    </citation>
    <scope>NUCLEOTIDE SEQUENCE [LARGE SCALE GENOMIC DNA]</scope>
    <source>
        <strain evidence="9 10">TUFC12733</strain>
    </source>
</reference>
<dbReference type="InterPro" id="IPR011013">
    <property type="entry name" value="Gal_mutarotase_sf_dom"/>
</dbReference>
<dbReference type="Proteomes" id="UP000076738">
    <property type="component" value="Unassembled WGS sequence"/>
</dbReference>
<dbReference type="InterPro" id="IPR030458">
    <property type="entry name" value="Glyco_hydro_31_AS"/>
</dbReference>
<dbReference type="Pfam" id="PF01055">
    <property type="entry name" value="Glyco_hydro_31_2nd"/>
    <property type="match status" value="1"/>
</dbReference>
<dbReference type="OrthoDB" id="5839090at2759"/>
<feature type="region of interest" description="Disordered" evidence="6">
    <location>
        <begin position="829"/>
        <end position="863"/>
    </location>
</feature>
<evidence type="ECO:0000256" key="6">
    <source>
        <dbReference type="SAM" id="MobiDB-lite"/>
    </source>
</evidence>